<dbReference type="EMBL" id="GIIL01006041">
    <property type="protein sequence ID" value="NOV49767.1"/>
    <property type="molecule type" value="Transcribed_RNA"/>
</dbReference>
<evidence type="ECO:0000313" key="6">
    <source>
        <dbReference type="EMBL" id="NOV49767.1"/>
    </source>
</evidence>
<protein>
    <submittedName>
        <fullName evidence="6">Putative golgi to er traffic protein 4</fullName>
    </submittedName>
</protein>
<dbReference type="InterPro" id="IPR007317">
    <property type="entry name" value="GET4"/>
</dbReference>
<dbReference type="SUPFAM" id="SSF48452">
    <property type="entry name" value="TPR-like"/>
    <property type="match status" value="1"/>
</dbReference>
<dbReference type="GO" id="GO:0045048">
    <property type="term" value="P:protein insertion into ER membrane"/>
    <property type="evidence" value="ECO:0007669"/>
    <property type="project" value="InterPro"/>
</dbReference>
<dbReference type="PANTHER" id="PTHR12875:SF0">
    <property type="entry name" value="GOLGI TO ER TRAFFIC PROTEIN 4 HOMOLOG"/>
    <property type="match status" value="1"/>
</dbReference>
<evidence type="ECO:0000256" key="1">
    <source>
        <dbReference type="ARBA" id="ARBA00004514"/>
    </source>
</evidence>
<evidence type="ECO:0000256" key="3">
    <source>
        <dbReference type="ARBA" id="ARBA00022448"/>
    </source>
</evidence>
<dbReference type="Pfam" id="PF04190">
    <property type="entry name" value="GET4"/>
    <property type="match status" value="1"/>
</dbReference>
<accession>A0A6M2DYW3</accession>
<sequence length="324" mass="37279">MLPNASVRGVSRVLEKLENSLREKNYYEAHQMYRTLYFRYLGQKKYEELLDLLYKGALILLEKDQKLSGADLSILLVDVMSKSKTAPCDSWFSKIIVLFTLIGPYVPERETFLSNSLTWSKIGDNKLGHPELHKKLAQAYWQEKNYGQARYHYMFSMDGSGFASMLVELHTEKGLNGEIDLFITQAVLQYLCRNNPSTAQETFIVYTEKHPSIRKIGPPYIFPLLNFLWFLLKAIQGEKQLTTFTILCEQYKPSLKRDPMYMQYLDKIGQLFFGVPAPKNQNNGLFGDLMQSFLNSLDTNNDSSDEDQRSGTGAKHKIESAELD</sequence>
<evidence type="ECO:0000256" key="2">
    <source>
        <dbReference type="ARBA" id="ARBA00005351"/>
    </source>
</evidence>
<name>A0A6M2DYW3_XENCH</name>
<comment type="similarity">
    <text evidence="2">Belongs to the GET4 family.</text>
</comment>
<reference evidence="6" key="1">
    <citation type="submission" date="2020-03" db="EMBL/GenBank/DDBJ databases">
        <title>Transcriptomic Profiling of the Digestive Tract of the Rat Flea, Xenopsylla cheopis, Following Blood Feeding and Infection with Yersinia pestis.</title>
        <authorList>
            <person name="Bland D.M."/>
            <person name="Martens C.A."/>
            <person name="Virtaneva K."/>
            <person name="Kanakabandi K."/>
            <person name="Long D."/>
            <person name="Rosenke R."/>
            <person name="Saturday G.A."/>
            <person name="Hoyt F.H."/>
            <person name="Bruno D.P."/>
            <person name="Ribeiro J.M.C."/>
            <person name="Hinnebusch J."/>
        </authorList>
    </citation>
    <scope>NUCLEOTIDE SEQUENCE</scope>
</reference>
<evidence type="ECO:0000256" key="4">
    <source>
        <dbReference type="ARBA" id="ARBA00022490"/>
    </source>
</evidence>
<keyword evidence="3" id="KW-0813">Transport</keyword>
<proteinExistence type="inferred from homology"/>
<dbReference type="GO" id="GO:0071818">
    <property type="term" value="C:BAT3 complex"/>
    <property type="evidence" value="ECO:0007669"/>
    <property type="project" value="TreeGrafter"/>
</dbReference>
<dbReference type="PANTHER" id="PTHR12875">
    <property type="entry name" value="GOLGI TO ER TRAFFIC PROTEIN 4 HOMOLOG"/>
    <property type="match status" value="1"/>
</dbReference>
<dbReference type="Gene3D" id="1.25.40.10">
    <property type="entry name" value="Tetratricopeptide repeat domain"/>
    <property type="match status" value="1"/>
</dbReference>
<evidence type="ECO:0000256" key="5">
    <source>
        <dbReference type="SAM" id="MobiDB-lite"/>
    </source>
</evidence>
<keyword evidence="4" id="KW-0963">Cytoplasm</keyword>
<organism evidence="6">
    <name type="scientific">Xenopsylla cheopis</name>
    <name type="common">Oriental rat flea</name>
    <name type="synonym">Pulex cheopis</name>
    <dbReference type="NCBI Taxonomy" id="163159"/>
    <lineage>
        <taxon>Eukaryota</taxon>
        <taxon>Metazoa</taxon>
        <taxon>Ecdysozoa</taxon>
        <taxon>Arthropoda</taxon>
        <taxon>Hexapoda</taxon>
        <taxon>Insecta</taxon>
        <taxon>Pterygota</taxon>
        <taxon>Neoptera</taxon>
        <taxon>Endopterygota</taxon>
        <taxon>Siphonaptera</taxon>
        <taxon>Pulicidae</taxon>
        <taxon>Xenopsyllinae</taxon>
        <taxon>Xenopsylla</taxon>
    </lineage>
</organism>
<dbReference type="AlphaFoldDB" id="A0A6M2DYW3"/>
<dbReference type="InterPro" id="IPR011990">
    <property type="entry name" value="TPR-like_helical_dom_sf"/>
</dbReference>
<comment type="subcellular location">
    <subcellularLocation>
        <location evidence="1">Cytoplasm</location>
        <location evidence="1">Cytosol</location>
    </subcellularLocation>
</comment>
<dbReference type="FunFam" id="1.25.40.10:FF:000060">
    <property type="entry name" value="Golgi to ER traffic protein 4 homolog"/>
    <property type="match status" value="1"/>
</dbReference>
<feature type="region of interest" description="Disordered" evidence="5">
    <location>
        <begin position="297"/>
        <end position="324"/>
    </location>
</feature>